<keyword evidence="1" id="KW-0378">Hydrolase</keyword>
<keyword evidence="1" id="KW-0067">ATP-binding</keyword>
<keyword evidence="1" id="KW-0547">Nucleotide-binding</keyword>
<reference evidence="1 2" key="1">
    <citation type="journal article" date="2018" name="Mol. Plant">
        <title>The genome of Artemisia annua provides insight into the evolution of Asteraceae family and artemisinin biosynthesis.</title>
        <authorList>
            <person name="Shen Q."/>
            <person name="Zhang L."/>
            <person name="Liao Z."/>
            <person name="Wang S."/>
            <person name="Yan T."/>
            <person name="Shi P."/>
            <person name="Liu M."/>
            <person name="Fu X."/>
            <person name="Pan Q."/>
            <person name="Wang Y."/>
            <person name="Lv Z."/>
            <person name="Lu X."/>
            <person name="Zhang F."/>
            <person name="Jiang W."/>
            <person name="Ma Y."/>
            <person name="Chen M."/>
            <person name="Hao X."/>
            <person name="Li L."/>
            <person name="Tang Y."/>
            <person name="Lv G."/>
            <person name="Zhou Y."/>
            <person name="Sun X."/>
            <person name="Brodelius P.E."/>
            <person name="Rose J.K.C."/>
            <person name="Tang K."/>
        </authorList>
    </citation>
    <scope>NUCLEOTIDE SEQUENCE [LARGE SCALE GENOMIC DNA]</scope>
    <source>
        <strain evidence="2">cv. Huhao1</strain>
        <tissue evidence="1">Leaf</tissue>
    </source>
</reference>
<organism evidence="1 2">
    <name type="scientific">Artemisia annua</name>
    <name type="common">Sweet wormwood</name>
    <dbReference type="NCBI Taxonomy" id="35608"/>
    <lineage>
        <taxon>Eukaryota</taxon>
        <taxon>Viridiplantae</taxon>
        <taxon>Streptophyta</taxon>
        <taxon>Embryophyta</taxon>
        <taxon>Tracheophyta</taxon>
        <taxon>Spermatophyta</taxon>
        <taxon>Magnoliopsida</taxon>
        <taxon>eudicotyledons</taxon>
        <taxon>Gunneridae</taxon>
        <taxon>Pentapetalae</taxon>
        <taxon>asterids</taxon>
        <taxon>campanulids</taxon>
        <taxon>Asterales</taxon>
        <taxon>Asteraceae</taxon>
        <taxon>Asteroideae</taxon>
        <taxon>Anthemideae</taxon>
        <taxon>Artemisiinae</taxon>
        <taxon>Artemisia</taxon>
    </lineage>
</organism>
<sequence length="144" mass="16607">MESKRVFLRSLGCLDDLILLEEESVHFLEAAELARSWGDVLKEAHLLEKAGHLKEAVILLLWYVYFSSLWGDGNRGWPLKQFDQKEKLCKKVKLLAKMDSDVFYDFVCSQLKVLSDQQSSLTELKKDLDVSQKNESLRGRNSVE</sequence>
<gene>
    <name evidence="1" type="ORF">CTI12_AA393250</name>
</gene>
<dbReference type="STRING" id="35608.A0A2U1MD81"/>
<evidence type="ECO:0000313" key="1">
    <source>
        <dbReference type="EMBL" id="PWA59215.1"/>
    </source>
</evidence>
<dbReference type="GO" id="GO:0016787">
    <property type="term" value="F:hydrolase activity"/>
    <property type="evidence" value="ECO:0007669"/>
    <property type="project" value="UniProtKB-KW"/>
</dbReference>
<keyword evidence="2" id="KW-1185">Reference proteome</keyword>
<comment type="caution">
    <text evidence="1">The sequence shown here is derived from an EMBL/GenBank/DDBJ whole genome shotgun (WGS) entry which is preliminary data.</text>
</comment>
<evidence type="ECO:0000313" key="2">
    <source>
        <dbReference type="Proteomes" id="UP000245207"/>
    </source>
</evidence>
<dbReference type="EMBL" id="PKPP01005687">
    <property type="protein sequence ID" value="PWA59215.1"/>
    <property type="molecule type" value="Genomic_DNA"/>
</dbReference>
<protein>
    <submittedName>
        <fullName evidence="1">UvrD-like Helicase, ATP-binding domain, P-loop containing nucleoside triphosphate hydrolase</fullName>
    </submittedName>
</protein>
<keyword evidence="1" id="KW-0347">Helicase</keyword>
<dbReference type="InterPro" id="IPR039904">
    <property type="entry name" value="TRANK1"/>
</dbReference>
<accession>A0A2U1MD81</accession>
<proteinExistence type="predicted"/>
<dbReference type="AlphaFoldDB" id="A0A2U1MD81"/>
<dbReference type="GO" id="GO:0004386">
    <property type="term" value="F:helicase activity"/>
    <property type="evidence" value="ECO:0007669"/>
    <property type="project" value="UniProtKB-KW"/>
</dbReference>
<name>A0A2U1MD81_ARTAN</name>
<dbReference type="Proteomes" id="UP000245207">
    <property type="component" value="Unassembled WGS sequence"/>
</dbReference>
<dbReference type="PANTHER" id="PTHR21529">
    <property type="entry name" value="MAMMARY TURMOR VIRUS RECEPTOR HOMOLOG 1, 2 MTVR1, 2"/>
    <property type="match status" value="1"/>
</dbReference>
<dbReference type="PANTHER" id="PTHR21529:SF4">
    <property type="entry name" value="TPR AND ANKYRIN REPEAT-CONTAINING PROTEIN 1"/>
    <property type="match status" value="1"/>
</dbReference>
<dbReference type="GO" id="GO:0005524">
    <property type="term" value="F:ATP binding"/>
    <property type="evidence" value="ECO:0007669"/>
    <property type="project" value="UniProtKB-KW"/>
</dbReference>
<dbReference type="OrthoDB" id="3156807at2759"/>